<dbReference type="EMBL" id="SJPP01000006">
    <property type="protein sequence ID" value="TWU03066.1"/>
    <property type="molecule type" value="Genomic_DNA"/>
</dbReference>
<dbReference type="GO" id="GO:0015069">
    <property type="term" value="F:scyllo-inosamine-4-phosphate amidinotransferase activity"/>
    <property type="evidence" value="ECO:0007669"/>
    <property type="project" value="UniProtKB-EC"/>
</dbReference>
<evidence type="ECO:0000256" key="2">
    <source>
        <dbReference type="ARBA" id="ARBA00022679"/>
    </source>
</evidence>
<dbReference type="PANTHER" id="PTHR10488:SF1">
    <property type="entry name" value="GLYCINE AMIDINOTRANSFERASE, MITOCHONDRIAL"/>
    <property type="match status" value="1"/>
</dbReference>
<dbReference type="InterPro" id="IPR006311">
    <property type="entry name" value="TAT_signal"/>
</dbReference>
<accession>A0A5C6AVI7</accession>
<proteinExistence type="inferred from homology"/>
<evidence type="ECO:0000256" key="1">
    <source>
        <dbReference type="ARBA" id="ARBA00006943"/>
    </source>
</evidence>
<dbReference type="OrthoDB" id="258252at2"/>
<dbReference type="Proteomes" id="UP000320735">
    <property type="component" value="Unassembled WGS sequence"/>
</dbReference>
<dbReference type="InterPro" id="IPR033195">
    <property type="entry name" value="AmidinoTrfase"/>
</dbReference>
<dbReference type="SUPFAM" id="SSF55909">
    <property type="entry name" value="Pentein"/>
    <property type="match status" value="1"/>
</dbReference>
<sequence length="375" mass="41415">MKNHPNSVDRREFLKYSAGAVAATTVSLSSGSQAADAKEKRAVSERNPIMVNHEWGTLKEVVCGIPNVRIPSKLPDAVYNYAPSEGIKFFEANLGKTLKEADPKTYGKVVKQMDATIAILEKRGVKVHRPEAATEDESAYLSEIFPPSVIQFYPRDPMVVIGNKFIETELFFPLRRRERFGQRRALAGRLANSNAQMVSMPPAVPTSEQKDGSWGPGPFLEGGDVFLLGKDIYVGVSGNASNAAGVQWLAQFLGSDYNVHEVKLAKKFLHLDCCLATPREGLAIICKEAFVGGLPDFLKDWELIELPYVEAKEMLGCNGLVLDSKTIIIHTDLPHLGKALRKAGQEVIETPFDAVYQYAGAFRCWHHPLVRESTL</sequence>
<organism evidence="3 4">
    <name type="scientific">Symmachiella macrocystis</name>
    <dbReference type="NCBI Taxonomy" id="2527985"/>
    <lineage>
        <taxon>Bacteria</taxon>
        <taxon>Pseudomonadati</taxon>
        <taxon>Planctomycetota</taxon>
        <taxon>Planctomycetia</taxon>
        <taxon>Planctomycetales</taxon>
        <taxon>Planctomycetaceae</taxon>
        <taxon>Symmachiella</taxon>
    </lineage>
</organism>
<dbReference type="InterPro" id="IPR019546">
    <property type="entry name" value="TAT_signal_bac_arc"/>
</dbReference>
<dbReference type="AlphaFoldDB" id="A0A5C6AVI7"/>
<dbReference type="EC" id="2.1.4.2" evidence="3"/>
<gene>
    <name evidence="3" type="primary">strB1_2</name>
    <name evidence="3" type="ORF">CA54_61500</name>
</gene>
<name>A0A5C6AVI7_9PLAN</name>
<keyword evidence="2 3" id="KW-0808">Transferase</keyword>
<protein>
    <submittedName>
        <fullName evidence="3">Inosamine-phosphate amidinotransferase 1</fullName>
        <ecNumber evidence="3">2.1.4.2</ecNumber>
    </submittedName>
</protein>
<dbReference type="Gene3D" id="3.75.10.10">
    <property type="entry name" value="L-arginine/glycine Amidinotransferase, Chain A"/>
    <property type="match status" value="1"/>
</dbReference>
<reference evidence="3 4" key="1">
    <citation type="submission" date="2019-02" db="EMBL/GenBank/DDBJ databases">
        <title>Deep-cultivation of Planctomycetes and their phenomic and genomic characterization uncovers novel biology.</title>
        <authorList>
            <person name="Wiegand S."/>
            <person name="Jogler M."/>
            <person name="Boedeker C."/>
            <person name="Pinto D."/>
            <person name="Vollmers J."/>
            <person name="Rivas-Marin E."/>
            <person name="Kohn T."/>
            <person name="Peeters S.H."/>
            <person name="Heuer A."/>
            <person name="Rast P."/>
            <person name="Oberbeckmann S."/>
            <person name="Bunk B."/>
            <person name="Jeske O."/>
            <person name="Meyerdierks A."/>
            <person name="Storesund J.E."/>
            <person name="Kallscheuer N."/>
            <person name="Luecker S."/>
            <person name="Lage O.M."/>
            <person name="Pohl T."/>
            <person name="Merkel B.J."/>
            <person name="Hornburger P."/>
            <person name="Mueller R.-W."/>
            <person name="Bruemmer F."/>
            <person name="Labrenz M."/>
            <person name="Spormann A.M."/>
            <person name="Op Den Camp H."/>
            <person name="Overmann J."/>
            <person name="Amann R."/>
            <person name="Jetten M.S.M."/>
            <person name="Mascher T."/>
            <person name="Medema M.H."/>
            <person name="Devos D.P."/>
            <person name="Kaster A.-K."/>
            <person name="Ovreas L."/>
            <person name="Rohde M."/>
            <person name="Galperin M.Y."/>
            <person name="Jogler C."/>
        </authorList>
    </citation>
    <scope>NUCLEOTIDE SEQUENCE [LARGE SCALE GENOMIC DNA]</scope>
    <source>
        <strain evidence="3 4">CA54</strain>
    </source>
</reference>
<comment type="caution">
    <text evidence="3">The sequence shown here is derived from an EMBL/GenBank/DDBJ whole genome shotgun (WGS) entry which is preliminary data.</text>
</comment>
<evidence type="ECO:0000313" key="4">
    <source>
        <dbReference type="Proteomes" id="UP000320735"/>
    </source>
</evidence>
<dbReference type="PANTHER" id="PTHR10488">
    <property type="entry name" value="GLYCINE AMIDINOTRANSFERASE, MITOCHONDRIAL"/>
    <property type="match status" value="1"/>
</dbReference>
<comment type="similarity">
    <text evidence="1">Belongs to the amidinotransferase family.</text>
</comment>
<dbReference type="PROSITE" id="PS51318">
    <property type="entry name" value="TAT"/>
    <property type="match status" value="1"/>
</dbReference>
<dbReference type="NCBIfam" id="TIGR01409">
    <property type="entry name" value="TAT_signal_seq"/>
    <property type="match status" value="1"/>
</dbReference>
<keyword evidence="4" id="KW-1185">Reference proteome</keyword>
<evidence type="ECO:0000313" key="3">
    <source>
        <dbReference type="EMBL" id="TWU03066.1"/>
    </source>
</evidence>
<dbReference type="Pfam" id="PF02274">
    <property type="entry name" value="ADI"/>
    <property type="match status" value="1"/>
</dbReference>